<dbReference type="InterPro" id="IPR036423">
    <property type="entry name" value="SOD-like_Cu/Zn_dom_sf"/>
</dbReference>
<evidence type="ECO:0000313" key="4">
    <source>
        <dbReference type="EMBL" id="GAA1768877.1"/>
    </source>
</evidence>
<keyword evidence="5" id="KW-1185">Reference proteome</keyword>
<dbReference type="EMBL" id="BAAALS010000026">
    <property type="protein sequence ID" value="GAA1768877.1"/>
    <property type="molecule type" value="Genomic_DNA"/>
</dbReference>
<dbReference type="SUPFAM" id="SSF49329">
    <property type="entry name" value="Cu,Zn superoxide dismutase-like"/>
    <property type="match status" value="1"/>
</dbReference>
<comment type="similarity">
    <text evidence="1">Belongs to the Cu-Zn superoxide dismutase family.</text>
</comment>
<gene>
    <name evidence="4" type="ORF">GCM10009681_45250</name>
</gene>
<comment type="caution">
    <text evidence="4">The sequence shown here is derived from an EMBL/GenBank/DDBJ whole genome shotgun (WGS) entry which is preliminary data.</text>
</comment>
<keyword evidence="3" id="KW-0732">Signal</keyword>
<dbReference type="Gene3D" id="2.60.40.200">
    <property type="entry name" value="Superoxide dismutase, copper/zinc binding domain"/>
    <property type="match status" value="1"/>
</dbReference>
<proteinExistence type="inferred from homology"/>
<name>A0ABN2KXM5_9ACTN</name>
<reference evidence="4 5" key="1">
    <citation type="journal article" date="2019" name="Int. J. Syst. Evol. Microbiol.">
        <title>The Global Catalogue of Microorganisms (GCM) 10K type strain sequencing project: providing services to taxonomists for standard genome sequencing and annotation.</title>
        <authorList>
            <consortium name="The Broad Institute Genomics Platform"/>
            <consortium name="The Broad Institute Genome Sequencing Center for Infectious Disease"/>
            <person name="Wu L."/>
            <person name="Ma J."/>
        </authorList>
    </citation>
    <scope>NUCLEOTIDE SEQUENCE [LARGE SCALE GENOMIC DNA]</scope>
    <source>
        <strain evidence="4 5">JCM 13249</strain>
    </source>
</reference>
<evidence type="ECO:0000313" key="5">
    <source>
        <dbReference type="Proteomes" id="UP001500655"/>
    </source>
</evidence>
<feature type="signal peptide" evidence="3">
    <location>
        <begin position="1"/>
        <end position="25"/>
    </location>
</feature>
<dbReference type="Proteomes" id="UP001500655">
    <property type="component" value="Unassembled WGS sequence"/>
</dbReference>
<evidence type="ECO:0000256" key="1">
    <source>
        <dbReference type="ARBA" id="ARBA00010457"/>
    </source>
</evidence>
<feature type="region of interest" description="Disordered" evidence="2">
    <location>
        <begin position="20"/>
        <end position="41"/>
    </location>
</feature>
<protein>
    <recommendedName>
        <fullName evidence="6">Superoxide dismutase</fullName>
    </recommendedName>
</protein>
<evidence type="ECO:0008006" key="6">
    <source>
        <dbReference type="Google" id="ProtNLM"/>
    </source>
</evidence>
<evidence type="ECO:0000256" key="2">
    <source>
        <dbReference type="SAM" id="MobiDB-lite"/>
    </source>
</evidence>
<evidence type="ECO:0000256" key="3">
    <source>
        <dbReference type="SAM" id="SignalP"/>
    </source>
</evidence>
<feature type="chain" id="PRO_5046179007" description="Superoxide dismutase" evidence="3">
    <location>
        <begin position="26"/>
        <end position="197"/>
    </location>
</feature>
<organism evidence="4 5">
    <name type="scientific">Luedemannella helvata</name>
    <dbReference type="NCBI Taxonomy" id="349315"/>
    <lineage>
        <taxon>Bacteria</taxon>
        <taxon>Bacillati</taxon>
        <taxon>Actinomycetota</taxon>
        <taxon>Actinomycetes</taxon>
        <taxon>Micromonosporales</taxon>
        <taxon>Micromonosporaceae</taxon>
        <taxon>Luedemannella</taxon>
    </lineage>
</organism>
<sequence length="197" mass="20483">MRSLLGVIAAAVALGGTFASAPAPAPSPTPPGSRAAVPPRDNHLLVRGPTYVYNRAYAGARTTVAAYAGRGGRATVVFVVTGMPRSTWGRRFGVHVHTNRCGRDPAAAGPHYANPRAPRGATLAEREIWLDVRVLPGGIGVSRHTSTYPLPSDIQANSVVLHAQPTNTVTGDAGARVLCTTISLANIPRPAVSRSRG</sequence>
<accession>A0ABN2KXM5</accession>